<keyword evidence="3" id="KW-1185">Reference proteome</keyword>
<evidence type="ECO:0000256" key="1">
    <source>
        <dbReference type="ARBA" id="ARBA00006974"/>
    </source>
</evidence>
<gene>
    <name evidence="2" type="ORF">AYBTSS11_LOCUS24572</name>
</gene>
<proteinExistence type="inferred from homology"/>
<dbReference type="Pfam" id="PF02519">
    <property type="entry name" value="Auxin_inducible"/>
    <property type="match status" value="1"/>
</dbReference>
<dbReference type="PANTHER" id="PTHR31374">
    <property type="entry name" value="AUXIN-INDUCED PROTEIN-LIKE-RELATED"/>
    <property type="match status" value="1"/>
</dbReference>
<feature type="non-terminal residue" evidence="2">
    <location>
        <position position="1"/>
    </location>
</feature>
<dbReference type="GO" id="GO:0009733">
    <property type="term" value="P:response to auxin"/>
    <property type="evidence" value="ECO:0007669"/>
    <property type="project" value="InterPro"/>
</dbReference>
<dbReference type="Proteomes" id="UP001189624">
    <property type="component" value="Chromosome 8"/>
</dbReference>
<dbReference type="PANTHER" id="PTHR31374:SF119">
    <property type="entry name" value="SAUR-LIKE AUXIN-RESPONSIVE PROTEIN FAMILY"/>
    <property type="match status" value="1"/>
</dbReference>
<evidence type="ECO:0000313" key="2">
    <source>
        <dbReference type="EMBL" id="CAJ1972523.1"/>
    </source>
</evidence>
<dbReference type="EMBL" id="OY731405">
    <property type="protein sequence ID" value="CAJ1972523.1"/>
    <property type="molecule type" value="Genomic_DNA"/>
</dbReference>
<reference evidence="2" key="1">
    <citation type="submission" date="2023-10" db="EMBL/GenBank/DDBJ databases">
        <authorList>
            <person name="Domelevo Entfellner J.-B."/>
        </authorList>
    </citation>
    <scope>NUCLEOTIDE SEQUENCE</scope>
</reference>
<evidence type="ECO:0000313" key="3">
    <source>
        <dbReference type="Proteomes" id="UP001189624"/>
    </source>
</evidence>
<dbReference type="Gramene" id="rna-AYBTSS11_LOCUS24572">
    <property type="protein sequence ID" value="CAJ1972523.1"/>
    <property type="gene ID" value="gene-AYBTSS11_LOCUS24572"/>
</dbReference>
<organism evidence="2 3">
    <name type="scientific">Sphenostylis stenocarpa</name>
    <dbReference type="NCBI Taxonomy" id="92480"/>
    <lineage>
        <taxon>Eukaryota</taxon>
        <taxon>Viridiplantae</taxon>
        <taxon>Streptophyta</taxon>
        <taxon>Embryophyta</taxon>
        <taxon>Tracheophyta</taxon>
        <taxon>Spermatophyta</taxon>
        <taxon>Magnoliopsida</taxon>
        <taxon>eudicotyledons</taxon>
        <taxon>Gunneridae</taxon>
        <taxon>Pentapetalae</taxon>
        <taxon>rosids</taxon>
        <taxon>fabids</taxon>
        <taxon>Fabales</taxon>
        <taxon>Fabaceae</taxon>
        <taxon>Papilionoideae</taxon>
        <taxon>50 kb inversion clade</taxon>
        <taxon>NPAAA clade</taxon>
        <taxon>indigoferoid/millettioid clade</taxon>
        <taxon>Phaseoleae</taxon>
        <taxon>Sphenostylis</taxon>
    </lineage>
</organism>
<name>A0AA86STP1_9FABA</name>
<dbReference type="InterPro" id="IPR003676">
    <property type="entry name" value="SAUR_fam"/>
</dbReference>
<protein>
    <submittedName>
        <fullName evidence="2">Uncharacterized protein</fullName>
    </submittedName>
</protein>
<comment type="similarity">
    <text evidence="1">Belongs to the ARG7 family.</text>
</comment>
<accession>A0AA86STP1</accession>
<sequence length="256" mass="29358">GFLGISLEEYKERKQWGNPAHGVWSDLEVSENAAFLEELYTKPTFVNPDANIFERCKVWEHKICPQIVIPMQSCSTDAAGLSNFSFLQLLPPTTAPANINRKHRNKKMSAKCSQIRHIVRLRQMLQRWRNKARMSAHRAPSDVPAGHVAVCVGTNLTRFVVRATYLNHPVFKKLLLQAEEEYGFSNHGPLAIPCDETLFQEVLRFISRSESGKPNRFLNLELDDFKRHCHVGISNNLDFWPESRPLLHGPTDKTIW</sequence>
<dbReference type="AlphaFoldDB" id="A0AA86STP1"/>